<dbReference type="Gene3D" id="1.10.3020.10">
    <property type="entry name" value="alpha-amino acid ester hydrolase ( Helical cap domain)"/>
    <property type="match status" value="1"/>
</dbReference>
<protein>
    <submittedName>
        <fullName evidence="3">CocE/NonD family hydrolase</fullName>
    </submittedName>
</protein>
<dbReference type="SUPFAM" id="SSF53474">
    <property type="entry name" value="alpha/beta-Hydrolases"/>
    <property type="match status" value="1"/>
</dbReference>
<sequence>MPLVFERIDAAPVPPQARQHWVRMRDGVRLATDLYLPEDHATEGERPDGGLPTVLIRLPYDKNSKYVYSDHIAGVFTSCGYAVVVQDVRGKFRSGGRTLPFLREPLDGYDTIEWIVRQPWSDGAVGMFGDSYYGFTQWAAVASEHPALRAIVPRVTTVDFNATVRRWDSETARTGKPVWLEGIEYYAHHWVGNAGYEYEPDRTVRPFIEQYEQVFAAIGARSTWFDLLAPGHTDVLHALGRHPFDARPVPVLHCVGWYDNIGLPNMRDYLALAVRPAWNAVQYLWAGAIDHENYQLDLAPVAPENDHGADEEALKRMMAGYTGPAVEFFEVFLKGTRPASSLARVTWELGHAGWRTAESWPPPGAVEHVLHLGAPADAVRSLPGGTLADEATEGEESVQWAYDPESPVPSAVPDSFAYLQHHPDVADTVARDDVLVFSGPALTSPLDLAGPVTLDLHVSSSAPVFDVFARLLDVAPDGSARMIVRGQTTVRQEPAGDETPIELGHTGYRLRAGHRLALMLASSDYPMYLPASGSTENPWTVSVAKPSTQTLRTGAAAPSRLTVTTAPPMAG</sequence>
<organism evidence="3 4">
    <name type="scientific">Streptomyces similanensis</name>
    <dbReference type="NCBI Taxonomy" id="1274988"/>
    <lineage>
        <taxon>Bacteria</taxon>
        <taxon>Bacillati</taxon>
        <taxon>Actinomycetota</taxon>
        <taxon>Actinomycetes</taxon>
        <taxon>Kitasatosporales</taxon>
        <taxon>Streptomycetaceae</taxon>
        <taxon>Streptomyces</taxon>
    </lineage>
</organism>
<name>A0ABP9LFS5_9ACTN</name>
<evidence type="ECO:0000259" key="2">
    <source>
        <dbReference type="SMART" id="SM00939"/>
    </source>
</evidence>
<dbReference type="InterPro" id="IPR013736">
    <property type="entry name" value="Xaa-Pro_dipept_C"/>
</dbReference>
<keyword evidence="1 3" id="KW-0378">Hydrolase</keyword>
<keyword evidence="4" id="KW-1185">Reference proteome</keyword>
<dbReference type="PANTHER" id="PTHR43056:SF10">
    <property type="entry name" value="COCE_NOND FAMILY, PUTATIVE (AFU_ORTHOLOGUE AFUA_7G00600)-RELATED"/>
    <property type="match status" value="1"/>
</dbReference>
<dbReference type="InterPro" id="IPR050585">
    <property type="entry name" value="Xaa-Pro_dipeptidyl-ppase/CocE"/>
</dbReference>
<dbReference type="GO" id="GO:0016787">
    <property type="term" value="F:hydrolase activity"/>
    <property type="evidence" value="ECO:0007669"/>
    <property type="project" value="UniProtKB-KW"/>
</dbReference>
<dbReference type="RefSeq" id="WP_345671936.1">
    <property type="nucleotide sequence ID" value="NZ_BAABKC010000125.1"/>
</dbReference>
<feature type="domain" description="Xaa-Pro dipeptidyl-peptidase C-terminal" evidence="2">
    <location>
        <begin position="326"/>
        <end position="562"/>
    </location>
</feature>
<evidence type="ECO:0000313" key="3">
    <source>
        <dbReference type="EMBL" id="GAA5077621.1"/>
    </source>
</evidence>
<dbReference type="InterPro" id="IPR008979">
    <property type="entry name" value="Galactose-bd-like_sf"/>
</dbReference>
<dbReference type="SMART" id="SM00939">
    <property type="entry name" value="PepX_C"/>
    <property type="match status" value="1"/>
</dbReference>
<dbReference type="NCBIfam" id="TIGR00976">
    <property type="entry name" value="CocE_NonD"/>
    <property type="match status" value="2"/>
</dbReference>
<gene>
    <name evidence="3" type="ORF">GCM10023336_68560</name>
</gene>
<dbReference type="InterPro" id="IPR029058">
    <property type="entry name" value="AB_hydrolase_fold"/>
</dbReference>
<dbReference type="PANTHER" id="PTHR43056">
    <property type="entry name" value="PEPTIDASE S9 PROLYL OLIGOPEPTIDASE"/>
    <property type="match status" value="1"/>
</dbReference>
<dbReference type="InterPro" id="IPR005674">
    <property type="entry name" value="CocE/Ser_esterase"/>
</dbReference>
<dbReference type="Pfam" id="PF02129">
    <property type="entry name" value="Peptidase_S15"/>
    <property type="match status" value="1"/>
</dbReference>
<reference evidence="4" key="1">
    <citation type="journal article" date="2019" name="Int. J. Syst. Evol. Microbiol.">
        <title>The Global Catalogue of Microorganisms (GCM) 10K type strain sequencing project: providing services to taxonomists for standard genome sequencing and annotation.</title>
        <authorList>
            <consortium name="The Broad Institute Genomics Platform"/>
            <consortium name="The Broad Institute Genome Sequencing Center for Infectious Disease"/>
            <person name="Wu L."/>
            <person name="Ma J."/>
        </authorList>
    </citation>
    <scope>NUCLEOTIDE SEQUENCE [LARGE SCALE GENOMIC DNA]</scope>
    <source>
        <strain evidence="4">JCM 18410</strain>
    </source>
</reference>
<dbReference type="Gene3D" id="3.40.50.1820">
    <property type="entry name" value="alpha/beta hydrolase"/>
    <property type="match status" value="1"/>
</dbReference>
<dbReference type="Pfam" id="PF08530">
    <property type="entry name" value="PepX_C"/>
    <property type="match status" value="1"/>
</dbReference>
<dbReference type="Gene3D" id="2.60.120.260">
    <property type="entry name" value="Galactose-binding domain-like"/>
    <property type="match status" value="1"/>
</dbReference>
<dbReference type="Proteomes" id="UP001500124">
    <property type="component" value="Unassembled WGS sequence"/>
</dbReference>
<dbReference type="InterPro" id="IPR000383">
    <property type="entry name" value="Xaa-Pro-like_dom"/>
</dbReference>
<evidence type="ECO:0000256" key="1">
    <source>
        <dbReference type="ARBA" id="ARBA00022801"/>
    </source>
</evidence>
<proteinExistence type="predicted"/>
<comment type="caution">
    <text evidence="3">The sequence shown here is derived from an EMBL/GenBank/DDBJ whole genome shotgun (WGS) entry which is preliminary data.</text>
</comment>
<dbReference type="SUPFAM" id="SSF49785">
    <property type="entry name" value="Galactose-binding domain-like"/>
    <property type="match status" value="1"/>
</dbReference>
<dbReference type="EMBL" id="BAABKC010000125">
    <property type="protein sequence ID" value="GAA5077621.1"/>
    <property type="molecule type" value="Genomic_DNA"/>
</dbReference>
<evidence type="ECO:0000313" key="4">
    <source>
        <dbReference type="Proteomes" id="UP001500124"/>
    </source>
</evidence>
<accession>A0ABP9LFS5</accession>